<sequence>MTTHVCRVLSELPYLERVGFSYESGYGNPIDTLTFKPIPDSEVGAGDAFFRSLVNIHQTAPFSESSQFISSWQRSSSLIHLTVTSQTLELPEAFRSALLTFADNCPLLRKLSLACLITPYWSHPGTTSTSQLRINLDTLLPVHKFKDLRSLSISHSLPIALTDDDFLVLIKEWSKLETLNLGSDPYPFDSGVIRTASSPLSYPTTNPEDPDASITVYPILGLWKSIKSLRKQCPMLKELLLFGVDDFPSEDEQASSSEDEATPLPFPKLKSVSFSTSLLTSDKKAVALALSQYFLPDVSFASNKTWGGDHVSQYLAFLNLRPLIPLQDQFSPELQAMIESSSQDFFHPARARVSLALDMVPNEPIGVDGLIDEKTEAELDRRAELWDKVAEFVSALSKARVDERKKAKRRLIEGNVDDRIQ</sequence>
<evidence type="ECO:0000313" key="2">
    <source>
        <dbReference type="Proteomes" id="UP000308600"/>
    </source>
</evidence>
<reference evidence="1 2" key="1">
    <citation type="journal article" date="2019" name="Nat. Ecol. Evol.">
        <title>Megaphylogeny resolves global patterns of mushroom evolution.</title>
        <authorList>
            <person name="Varga T."/>
            <person name="Krizsan K."/>
            <person name="Foldi C."/>
            <person name="Dima B."/>
            <person name="Sanchez-Garcia M."/>
            <person name="Sanchez-Ramirez S."/>
            <person name="Szollosi G.J."/>
            <person name="Szarkandi J.G."/>
            <person name="Papp V."/>
            <person name="Albert L."/>
            <person name="Andreopoulos W."/>
            <person name="Angelini C."/>
            <person name="Antonin V."/>
            <person name="Barry K.W."/>
            <person name="Bougher N.L."/>
            <person name="Buchanan P."/>
            <person name="Buyck B."/>
            <person name="Bense V."/>
            <person name="Catcheside P."/>
            <person name="Chovatia M."/>
            <person name="Cooper J."/>
            <person name="Damon W."/>
            <person name="Desjardin D."/>
            <person name="Finy P."/>
            <person name="Geml J."/>
            <person name="Haridas S."/>
            <person name="Hughes K."/>
            <person name="Justo A."/>
            <person name="Karasinski D."/>
            <person name="Kautmanova I."/>
            <person name="Kiss B."/>
            <person name="Kocsube S."/>
            <person name="Kotiranta H."/>
            <person name="LaButti K.M."/>
            <person name="Lechner B.E."/>
            <person name="Liimatainen K."/>
            <person name="Lipzen A."/>
            <person name="Lukacs Z."/>
            <person name="Mihaltcheva S."/>
            <person name="Morgado L.N."/>
            <person name="Niskanen T."/>
            <person name="Noordeloos M.E."/>
            <person name="Ohm R.A."/>
            <person name="Ortiz-Santana B."/>
            <person name="Ovrebo C."/>
            <person name="Racz N."/>
            <person name="Riley R."/>
            <person name="Savchenko A."/>
            <person name="Shiryaev A."/>
            <person name="Soop K."/>
            <person name="Spirin V."/>
            <person name="Szebenyi C."/>
            <person name="Tomsovsky M."/>
            <person name="Tulloss R.E."/>
            <person name="Uehling J."/>
            <person name="Grigoriev I.V."/>
            <person name="Vagvolgyi C."/>
            <person name="Papp T."/>
            <person name="Martin F.M."/>
            <person name="Miettinen O."/>
            <person name="Hibbett D.S."/>
            <person name="Nagy L.G."/>
        </authorList>
    </citation>
    <scope>NUCLEOTIDE SEQUENCE [LARGE SCALE GENOMIC DNA]</scope>
    <source>
        <strain evidence="1 2">NL-1719</strain>
    </source>
</reference>
<dbReference type="EMBL" id="ML208820">
    <property type="protein sequence ID" value="TFK60166.1"/>
    <property type="molecule type" value="Genomic_DNA"/>
</dbReference>
<name>A0ACD3A3E3_9AGAR</name>
<protein>
    <submittedName>
        <fullName evidence="1">Uncharacterized protein</fullName>
    </submittedName>
</protein>
<keyword evidence="2" id="KW-1185">Reference proteome</keyword>
<dbReference type="Proteomes" id="UP000308600">
    <property type="component" value="Unassembled WGS sequence"/>
</dbReference>
<proteinExistence type="predicted"/>
<gene>
    <name evidence="1" type="ORF">BDN72DRAFT_965822</name>
</gene>
<evidence type="ECO:0000313" key="1">
    <source>
        <dbReference type="EMBL" id="TFK60166.1"/>
    </source>
</evidence>
<accession>A0ACD3A3E3</accession>
<organism evidence="1 2">
    <name type="scientific">Pluteus cervinus</name>
    <dbReference type="NCBI Taxonomy" id="181527"/>
    <lineage>
        <taxon>Eukaryota</taxon>
        <taxon>Fungi</taxon>
        <taxon>Dikarya</taxon>
        <taxon>Basidiomycota</taxon>
        <taxon>Agaricomycotina</taxon>
        <taxon>Agaricomycetes</taxon>
        <taxon>Agaricomycetidae</taxon>
        <taxon>Agaricales</taxon>
        <taxon>Pluteineae</taxon>
        <taxon>Pluteaceae</taxon>
        <taxon>Pluteus</taxon>
    </lineage>
</organism>